<dbReference type="Pfam" id="PF00560">
    <property type="entry name" value="LRR_1"/>
    <property type="match status" value="7"/>
</dbReference>
<evidence type="ECO:0000313" key="32">
    <source>
        <dbReference type="Proteomes" id="UP000008022"/>
    </source>
</evidence>
<dbReference type="Gene3D" id="3.30.200.20">
    <property type="entry name" value="Phosphorylase Kinase, domain 1"/>
    <property type="match status" value="1"/>
</dbReference>
<dbReference type="FunFam" id="3.80.10.10:FF:000288">
    <property type="entry name" value="LRR receptor-like serine/threonine-protein kinase EFR"/>
    <property type="match status" value="1"/>
</dbReference>
<evidence type="ECO:0000256" key="22">
    <source>
        <dbReference type="ARBA" id="ARBA00023180"/>
    </source>
</evidence>
<keyword evidence="32" id="KW-1185">Reference proteome</keyword>
<dbReference type="Gramene" id="ORUFI04G05980.1">
    <property type="protein sequence ID" value="ORUFI04G05980.1"/>
    <property type="gene ID" value="ORUFI04G05980"/>
</dbReference>
<evidence type="ECO:0000256" key="25">
    <source>
        <dbReference type="ARBA" id="ARBA00054320"/>
    </source>
</evidence>
<evidence type="ECO:0000256" key="10">
    <source>
        <dbReference type="ARBA" id="ARBA00022614"/>
    </source>
</evidence>
<protein>
    <recommendedName>
        <fullName evidence="27">Receptor kinase-like protein Xa21</fullName>
        <ecNumber evidence="6">2.7.11.1</ecNumber>
    </recommendedName>
</protein>
<evidence type="ECO:0000256" key="23">
    <source>
        <dbReference type="ARBA" id="ARBA00047899"/>
    </source>
</evidence>
<dbReference type="GO" id="GO:0004674">
    <property type="term" value="F:protein serine/threonine kinase activity"/>
    <property type="evidence" value="ECO:0007669"/>
    <property type="project" value="UniProtKB-KW"/>
</dbReference>
<evidence type="ECO:0000256" key="29">
    <source>
        <dbReference type="SAM" id="Phobius"/>
    </source>
</evidence>
<dbReference type="GO" id="GO:0033612">
    <property type="term" value="F:receptor serine/threonine kinase binding"/>
    <property type="evidence" value="ECO:0007669"/>
    <property type="project" value="TreeGrafter"/>
</dbReference>
<keyword evidence="9" id="KW-0597">Phosphoprotein</keyword>
<evidence type="ECO:0000256" key="2">
    <source>
        <dbReference type="ARBA" id="ARBA00001946"/>
    </source>
</evidence>
<comment type="function">
    <text evidence="26">The processed protein kinase Xa21 chain released by protein cleavage after X.oryzae pv. oryzae protein Ax21 detection translocates into the nucleus where it can bind and regulate WRKY62, a transcription factor. Confers resistance to the bacterial pathogen X.oryzae pv. oryzae (Xoo).</text>
</comment>
<dbReference type="SUPFAM" id="SSF52058">
    <property type="entry name" value="L domain-like"/>
    <property type="match status" value="2"/>
</dbReference>
<dbReference type="PANTHER" id="PTHR48056:SF83">
    <property type="entry name" value="LRR RECEPTOR-LIKE SERINE_THREONINE-PROTEIN KINASE FLS2"/>
    <property type="match status" value="1"/>
</dbReference>
<evidence type="ECO:0000256" key="1">
    <source>
        <dbReference type="ARBA" id="ARBA00001936"/>
    </source>
</evidence>
<dbReference type="InterPro" id="IPR032675">
    <property type="entry name" value="LRR_dom_sf"/>
</dbReference>
<comment type="subcellular location">
    <subcellularLocation>
        <location evidence="3">Cell membrane</location>
        <topology evidence="3">Single-pass type I membrane protein</topology>
    </subcellularLocation>
    <subcellularLocation>
        <location evidence="4">Endoplasmic reticulum membrane</location>
        <topology evidence="4">Single-pass membrane protein</topology>
    </subcellularLocation>
</comment>
<evidence type="ECO:0000256" key="6">
    <source>
        <dbReference type="ARBA" id="ARBA00012513"/>
    </source>
</evidence>
<keyword evidence="13" id="KW-0732">Signal</keyword>
<feature type="domain" description="Protein kinase" evidence="30">
    <location>
        <begin position="773"/>
        <end position="1075"/>
    </location>
</feature>
<evidence type="ECO:0000256" key="21">
    <source>
        <dbReference type="ARBA" id="ARBA00023170"/>
    </source>
</evidence>
<evidence type="ECO:0000256" key="16">
    <source>
        <dbReference type="ARBA" id="ARBA00022777"/>
    </source>
</evidence>
<dbReference type="eggNOG" id="ENOG502QPYS">
    <property type="taxonomic scope" value="Eukaryota"/>
</dbReference>
<evidence type="ECO:0000256" key="9">
    <source>
        <dbReference type="ARBA" id="ARBA00022553"/>
    </source>
</evidence>
<dbReference type="SMART" id="SM00220">
    <property type="entry name" value="S_TKc"/>
    <property type="match status" value="1"/>
</dbReference>
<dbReference type="OMA" id="CVESQSK"/>
<sequence>MFPALHSGTDRDALLCLKSQLSDPSGALVSWRNESSTFCSWHGVTCSRQNASQVISLNLESLNLTGQIFPCIAQLSFLARIHMPNNQLNGHISPDIGLLTRLRYLNLSMNSLNGVIPYAISSCSHLKVISLQNNSLEGEIPQSLAQCSFLQQIVLSNNNLQGSIPSKFGLLSNLSVILLSSNKLTGMIPELLGGSKSLTQVNLKNNSISGEIPPTLFNSTTLSYIDLSRNHLSGSIPPFSHTSLPLRFLSLTENNLTGEIPPSIGNISTLSFLLLTQNNLQGSIPDSLSKLTNLRVLNLKYNKLSGTVPLALFNVSSLTNLILSNNKLVGTIPANIGVTLPNIIELIIGGNQFEGQIPNSLANSTNLQNLDIRSNSFTSDIPSLGLLSNLKILDLGTNRLQAGDWTFFSSLTNCTQLQMLCLDFNGFEGKIPSSIGNLSQNLKILLLTENQLTGDIPSEIGKLTSLTALSLQSNNLTGHIPDTIGDLQNLSVLSLAKNKLSGEIPQSMGKLEQLTILYLMENGLTGRIPATLDGCKYLLELNLSSNSFYGSIPYELFSISTLSIGLDLSNNQLTGNIPLEIGKLINLNSLSISNNRLSGEIPSTLGDCQYLQSLHLEANFLEGSIPRSFINLRGLIEMDLSQNNLTGEIPDFFGSFSSLMVLNLSFNDLNGKVPNGGVFENSSAVFMKGNDKLCASFPMFQLPLCVESQSKRKKVPYILAITVPVATIVLISLVCVSVILLKKRYEAIEHTNQPLKQLKNISYHDLFKATNGFSTANTIGSGRFGIVYRGHIESDVRTVAIKVFRLDQFGAPSNFIAECVALRNIRHRNLIRVISLCSTFDQTGNEFKALVLEHMVNGNLESWVHPKPYKKNPKETLSLVSRISIAVDIAAALEYLHNQCTPPLVHCDLKPSNVLLDDEMVAHVSDFGLAKFLHSDSSLASSTSYSIAGPRGSIGYIAPEYAMGCKISFEGDIYSYGIILLEMITGKYPTDEMFTDGMNLHKMVASAIPDKIGDIVEPSLTEDHLGEDKNYESVETPRFFMQLAELGLRCTMTSPKDRPKIKDVYTEIVAIKNMLSALQY</sequence>
<dbReference type="GO" id="GO:0005886">
    <property type="term" value="C:plasma membrane"/>
    <property type="evidence" value="ECO:0007669"/>
    <property type="project" value="UniProtKB-SubCell"/>
</dbReference>
<evidence type="ECO:0000256" key="27">
    <source>
        <dbReference type="ARBA" id="ARBA00072040"/>
    </source>
</evidence>
<keyword evidence="16" id="KW-0418">Kinase</keyword>
<evidence type="ECO:0000256" key="20">
    <source>
        <dbReference type="ARBA" id="ARBA00023136"/>
    </source>
</evidence>
<comment type="function">
    <text evidence="25">Receptor kinase that detects X.oryzae pv. oryzae protein Ax21 to promote innate immunity. Following X.oryzae pv. oryzae protein Ax21 detection, undergoes cleavage, releasing the processed protein kinase Xa21 chain.</text>
</comment>
<dbReference type="EC" id="2.7.11.1" evidence="6"/>
<name>A0A0E0P6B7_ORYRU</name>
<evidence type="ECO:0000256" key="7">
    <source>
        <dbReference type="ARBA" id="ARBA00022475"/>
    </source>
</evidence>
<dbReference type="InterPro" id="IPR001611">
    <property type="entry name" value="Leu-rich_rpt"/>
</dbReference>
<dbReference type="GO" id="GO:0005524">
    <property type="term" value="F:ATP binding"/>
    <property type="evidence" value="ECO:0007669"/>
    <property type="project" value="UniProtKB-UniRule"/>
</dbReference>
<evidence type="ECO:0000256" key="8">
    <source>
        <dbReference type="ARBA" id="ARBA00022527"/>
    </source>
</evidence>
<dbReference type="PROSITE" id="PS00107">
    <property type="entry name" value="PROTEIN_KINASE_ATP"/>
    <property type="match status" value="1"/>
</dbReference>
<feature type="binding site" evidence="28">
    <location>
        <position position="802"/>
    </location>
    <ligand>
        <name>ATP</name>
        <dbReference type="ChEBI" id="CHEBI:30616"/>
    </ligand>
</feature>
<dbReference type="HOGENOM" id="CLU_000288_22_0_1"/>
<accession>A0A0E0P6B7</accession>
<comment type="catalytic activity">
    <reaction evidence="23">
        <text>L-threonyl-[protein] + ATP = O-phospho-L-threonyl-[protein] + ADP + H(+)</text>
        <dbReference type="Rhea" id="RHEA:46608"/>
        <dbReference type="Rhea" id="RHEA-COMP:11060"/>
        <dbReference type="Rhea" id="RHEA-COMP:11605"/>
        <dbReference type="ChEBI" id="CHEBI:15378"/>
        <dbReference type="ChEBI" id="CHEBI:30013"/>
        <dbReference type="ChEBI" id="CHEBI:30616"/>
        <dbReference type="ChEBI" id="CHEBI:61977"/>
        <dbReference type="ChEBI" id="CHEBI:456216"/>
        <dbReference type="EC" id="2.7.11.1"/>
    </reaction>
</comment>
<dbReference type="InterPro" id="IPR013210">
    <property type="entry name" value="LRR_N_plant-typ"/>
</dbReference>
<feature type="transmembrane region" description="Helical" evidence="29">
    <location>
        <begin position="717"/>
        <end position="741"/>
    </location>
</feature>
<dbReference type="InterPro" id="IPR055414">
    <property type="entry name" value="LRR_R13L4/SHOC2-like"/>
</dbReference>
<dbReference type="SMART" id="SM00369">
    <property type="entry name" value="LRR_TYP"/>
    <property type="match status" value="10"/>
</dbReference>
<dbReference type="Pfam" id="PF23598">
    <property type="entry name" value="LRR_14"/>
    <property type="match status" value="1"/>
</dbReference>
<evidence type="ECO:0000256" key="4">
    <source>
        <dbReference type="ARBA" id="ARBA00004389"/>
    </source>
</evidence>
<reference evidence="32" key="1">
    <citation type="submission" date="2013-06" db="EMBL/GenBank/DDBJ databases">
        <authorList>
            <person name="Zhao Q."/>
        </authorList>
    </citation>
    <scope>NUCLEOTIDE SEQUENCE</scope>
    <source>
        <strain evidence="32">cv. W1943</strain>
    </source>
</reference>
<dbReference type="EnsemblPlants" id="ORUFI04G05980.1">
    <property type="protein sequence ID" value="ORUFI04G05980.1"/>
    <property type="gene ID" value="ORUFI04G05980"/>
</dbReference>
<dbReference type="InterPro" id="IPR011009">
    <property type="entry name" value="Kinase-like_dom_sf"/>
</dbReference>
<comment type="cofactor">
    <cofactor evidence="1">
        <name>Mn(2+)</name>
        <dbReference type="ChEBI" id="CHEBI:29035"/>
    </cofactor>
</comment>
<keyword evidence="8" id="KW-0723">Serine/threonine-protein kinase</keyword>
<evidence type="ECO:0000256" key="26">
    <source>
        <dbReference type="ARBA" id="ARBA00056628"/>
    </source>
</evidence>
<evidence type="ECO:0000259" key="30">
    <source>
        <dbReference type="PROSITE" id="PS50011"/>
    </source>
</evidence>
<keyword evidence="7" id="KW-1003">Cell membrane</keyword>
<evidence type="ECO:0000256" key="13">
    <source>
        <dbReference type="ARBA" id="ARBA00022729"/>
    </source>
</evidence>
<dbReference type="Gene3D" id="3.80.10.10">
    <property type="entry name" value="Ribonuclease Inhibitor"/>
    <property type="match status" value="4"/>
</dbReference>
<dbReference type="Pfam" id="PF13855">
    <property type="entry name" value="LRR_8"/>
    <property type="match status" value="2"/>
</dbReference>
<dbReference type="SUPFAM" id="SSF56112">
    <property type="entry name" value="Protein kinase-like (PK-like)"/>
    <property type="match status" value="1"/>
</dbReference>
<dbReference type="FunFam" id="3.80.10.10:FF:000095">
    <property type="entry name" value="LRR receptor-like serine/threonine-protein kinase GSO1"/>
    <property type="match status" value="1"/>
</dbReference>
<keyword evidence="12 29" id="KW-0812">Transmembrane</keyword>
<dbReference type="Pfam" id="PF00069">
    <property type="entry name" value="Pkinase"/>
    <property type="match status" value="1"/>
</dbReference>
<dbReference type="Gene3D" id="1.10.510.10">
    <property type="entry name" value="Transferase(Phosphotransferase) domain 1"/>
    <property type="match status" value="1"/>
</dbReference>
<dbReference type="InterPro" id="IPR008271">
    <property type="entry name" value="Ser/Thr_kinase_AS"/>
</dbReference>
<comment type="cofactor">
    <cofactor evidence="2">
        <name>Mg(2+)</name>
        <dbReference type="ChEBI" id="CHEBI:18420"/>
    </cofactor>
</comment>
<keyword evidence="19 29" id="KW-1133">Transmembrane helix</keyword>
<dbReference type="STRING" id="4529.A0A0E0P6B7"/>
<dbReference type="PANTHER" id="PTHR48056">
    <property type="entry name" value="LRR RECEPTOR-LIKE SERINE/THREONINE-PROTEIN KINASE-RELATED"/>
    <property type="match status" value="1"/>
</dbReference>
<comment type="catalytic activity">
    <reaction evidence="24">
        <text>L-seryl-[protein] + ATP = O-phospho-L-seryl-[protein] + ADP + H(+)</text>
        <dbReference type="Rhea" id="RHEA:17989"/>
        <dbReference type="Rhea" id="RHEA-COMP:9863"/>
        <dbReference type="Rhea" id="RHEA-COMP:11604"/>
        <dbReference type="ChEBI" id="CHEBI:15378"/>
        <dbReference type="ChEBI" id="CHEBI:29999"/>
        <dbReference type="ChEBI" id="CHEBI:30616"/>
        <dbReference type="ChEBI" id="CHEBI:83421"/>
        <dbReference type="ChEBI" id="CHEBI:456216"/>
        <dbReference type="EC" id="2.7.11.1"/>
    </reaction>
</comment>
<keyword evidence="10" id="KW-0433">Leucine-rich repeat</keyword>
<keyword evidence="21" id="KW-0675">Receptor</keyword>
<dbReference type="FunFam" id="3.30.200.20:FF:000432">
    <property type="entry name" value="LRR receptor-like serine/threonine-protein kinase EFR"/>
    <property type="match status" value="1"/>
</dbReference>
<evidence type="ECO:0000256" key="5">
    <source>
        <dbReference type="ARBA" id="ARBA00008684"/>
    </source>
</evidence>
<keyword evidence="17" id="KW-0256">Endoplasmic reticulum</keyword>
<dbReference type="Proteomes" id="UP000008022">
    <property type="component" value="Unassembled WGS sequence"/>
</dbReference>
<keyword evidence="22" id="KW-0325">Glycoprotein</keyword>
<keyword evidence="11" id="KW-0808">Transferase</keyword>
<dbReference type="AlphaFoldDB" id="A0A0E0P6B7"/>
<dbReference type="SUPFAM" id="SSF52047">
    <property type="entry name" value="RNI-like"/>
    <property type="match status" value="1"/>
</dbReference>
<reference evidence="31" key="2">
    <citation type="submission" date="2015-06" db="UniProtKB">
        <authorList>
            <consortium name="EnsemblPlants"/>
        </authorList>
    </citation>
    <scope>IDENTIFICATION</scope>
</reference>
<organism evidence="31 32">
    <name type="scientific">Oryza rufipogon</name>
    <name type="common">Brownbeard rice</name>
    <name type="synonym">Asian wild rice</name>
    <dbReference type="NCBI Taxonomy" id="4529"/>
    <lineage>
        <taxon>Eukaryota</taxon>
        <taxon>Viridiplantae</taxon>
        <taxon>Streptophyta</taxon>
        <taxon>Embryophyta</taxon>
        <taxon>Tracheophyta</taxon>
        <taxon>Spermatophyta</taxon>
        <taxon>Magnoliopsida</taxon>
        <taxon>Liliopsida</taxon>
        <taxon>Poales</taxon>
        <taxon>Poaceae</taxon>
        <taxon>BOP clade</taxon>
        <taxon>Oryzoideae</taxon>
        <taxon>Oryzeae</taxon>
        <taxon>Oryzinae</taxon>
        <taxon>Oryza</taxon>
    </lineage>
</organism>
<comment type="similarity">
    <text evidence="5">Belongs to the protein kinase superfamily. Ser/Thr protein kinase family.</text>
</comment>
<evidence type="ECO:0000256" key="11">
    <source>
        <dbReference type="ARBA" id="ARBA00022679"/>
    </source>
</evidence>
<dbReference type="PROSITE" id="PS50011">
    <property type="entry name" value="PROTEIN_KINASE_DOM"/>
    <property type="match status" value="1"/>
</dbReference>
<dbReference type="InterPro" id="IPR050647">
    <property type="entry name" value="Plant_LRR-RLKs"/>
</dbReference>
<keyword evidence="14" id="KW-0677">Repeat</keyword>
<evidence type="ECO:0000256" key="19">
    <source>
        <dbReference type="ARBA" id="ARBA00022989"/>
    </source>
</evidence>
<evidence type="ECO:0000256" key="28">
    <source>
        <dbReference type="PROSITE-ProRule" id="PRU10141"/>
    </source>
</evidence>
<dbReference type="FunFam" id="3.80.10.10:FF:000275">
    <property type="entry name" value="Leucine-rich repeat receptor-like protein kinase"/>
    <property type="match status" value="1"/>
</dbReference>
<dbReference type="Pfam" id="PF08263">
    <property type="entry name" value="LRRNT_2"/>
    <property type="match status" value="1"/>
</dbReference>
<evidence type="ECO:0000256" key="15">
    <source>
        <dbReference type="ARBA" id="ARBA00022741"/>
    </source>
</evidence>
<dbReference type="InterPro" id="IPR017441">
    <property type="entry name" value="Protein_kinase_ATP_BS"/>
</dbReference>
<evidence type="ECO:0000256" key="14">
    <source>
        <dbReference type="ARBA" id="ARBA00022737"/>
    </source>
</evidence>
<evidence type="ECO:0000256" key="18">
    <source>
        <dbReference type="ARBA" id="ARBA00022840"/>
    </source>
</evidence>
<dbReference type="InterPro" id="IPR003591">
    <property type="entry name" value="Leu-rich_rpt_typical-subtyp"/>
</dbReference>
<dbReference type="GO" id="GO:0005789">
    <property type="term" value="C:endoplasmic reticulum membrane"/>
    <property type="evidence" value="ECO:0007669"/>
    <property type="project" value="UniProtKB-SubCell"/>
</dbReference>
<keyword evidence="18 28" id="KW-0067">ATP-binding</keyword>
<evidence type="ECO:0000256" key="24">
    <source>
        <dbReference type="ARBA" id="ARBA00048679"/>
    </source>
</evidence>
<evidence type="ECO:0000256" key="3">
    <source>
        <dbReference type="ARBA" id="ARBA00004251"/>
    </source>
</evidence>
<dbReference type="PROSITE" id="PS00108">
    <property type="entry name" value="PROTEIN_KINASE_ST"/>
    <property type="match status" value="1"/>
</dbReference>
<keyword evidence="15 28" id="KW-0547">Nucleotide-binding</keyword>
<evidence type="ECO:0000313" key="31">
    <source>
        <dbReference type="EnsemblPlants" id="ORUFI04G05980.1"/>
    </source>
</evidence>
<proteinExistence type="inferred from homology"/>
<keyword evidence="20 29" id="KW-0472">Membrane</keyword>
<evidence type="ECO:0000256" key="12">
    <source>
        <dbReference type="ARBA" id="ARBA00022692"/>
    </source>
</evidence>
<dbReference type="FunFam" id="1.10.510.10:FF:000358">
    <property type="entry name" value="Putative leucine-rich repeat receptor-like serine/threonine-protein kinase"/>
    <property type="match status" value="1"/>
</dbReference>
<dbReference type="InterPro" id="IPR000719">
    <property type="entry name" value="Prot_kinase_dom"/>
</dbReference>
<evidence type="ECO:0000256" key="17">
    <source>
        <dbReference type="ARBA" id="ARBA00022824"/>
    </source>
</evidence>